<dbReference type="InterPro" id="IPR008441">
    <property type="entry name" value="AfumC-like_glycosyl_Trfase"/>
</dbReference>
<reference evidence="1 2" key="1">
    <citation type="submission" date="2019-07" db="EMBL/GenBank/DDBJ databases">
        <title>Complete Genome Sequence of Leptotrichia hofstadii Strain JCM16775.</title>
        <authorList>
            <person name="Watanabe S."/>
            <person name="Cui L."/>
        </authorList>
    </citation>
    <scope>NUCLEOTIDE SEQUENCE [LARGE SCALE GENOMIC DNA]</scope>
    <source>
        <strain evidence="1 2">JCM16775</strain>
    </source>
</reference>
<evidence type="ECO:0000313" key="2">
    <source>
        <dbReference type="Proteomes" id="UP000321892"/>
    </source>
</evidence>
<accession>A0A510JDI4</accession>
<dbReference type="EMBL" id="AP019823">
    <property type="protein sequence ID" value="BBM37369.1"/>
    <property type="molecule type" value="Genomic_DNA"/>
</dbReference>
<dbReference type="GO" id="GO:0016757">
    <property type="term" value="F:glycosyltransferase activity"/>
    <property type="evidence" value="ECO:0007669"/>
    <property type="project" value="InterPro"/>
</dbReference>
<dbReference type="KEGG" id="lhf:JCM16775_0044"/>
<sequence length="338" mass="41322">MRMNNYKFNISKLDRLNKKLRQKPYKYIYKEMMPKKLFNKIQNRVYFITQKMVGEDWNELLNEYFTKGIKAEQIKPKKSFENEKIIWQFWGQGWDFEKLPDVVKISYKSVQKYKKDYTVIHLDMNNINDYLEIPEYILQKLEAKKINFAHFTDIIRLALLINYGGVWIDATILLTDYLPQEYFEMDYFMFQRDDSLSLEEKKDWEDYDDFYFSWNDEMKVKVLNSIIFAKKNNEVLKVLLDMLLIFWKHNDLAPNYFFFQVLYTELIENYYKDKKCKVVSDALTHEMIRVWFDKFSQQKLDEITKRINIHKLTYKIDAGKRNTAGSFLEHFKKMYEID</sequence>
<dbReference type="Pfam" id="PF05704">
    <property type="entry name" value="Caps_synth"/>
    <property type="match status" value="1"/>
</dbReference>
<dbReference type="Gene3D" id="3.90.550.20">
    <property type="match status" value="1"/>
</dbReference>
<proteinExistence type="predicted"/>
<dbReference type="AlphaFoldDB" id="A0A510JDI4"/>
<name>A0A510JDI4_9FUSO</name>
<dbReference type="OrthoDB" id="9802881at2"/>
<keyword evidence="2" id="KW-1185">Reference proteome</keyword>
<organism evidence="1 2">
    <name type="scientific">Leptotrichia hofstadii</name>
    <dbReference type="NCBI Taxonomy" id="157688"/>
    <lineage>
        <taxon>Bacteria</taxon>
        <taxon>Fusobacteriati</taxon>
        <taxon>Fusobacteriota</taxon>
        <taxon>Fusobacteriia</taxon>
        <taxon>Fusobacteriales</taxon>
        <taxon>Leptotrichiaceae</taxon>
        <taxon>Leptotrichia</taxon>
    </lineage>
</organism>
<dbReference type="InterPro" id="IPR029044">
    <property type="entry name" value="Nucleotide-diphossugar_trans"/>
</dbReference>
<gene>
    <name evidence="1" type="ORF">JCM16775_0044</name>
</gene>
<dbReference type="Proteomes" id="UP000321892">
    <property type="component" value="Chromosome"/>
</dbReference>
<protein>
    <submittedName>
        <fullName evidence="1">Capsular polysaccharide biosynthesis protein</fullName>
    </submittedName>
</protein>
<evidence type="ECO:0000313" key="1">
    <source>
        <dbReference type="EMBL" id="BBM37369.1"/>
    </source>
</evidence>
<dbReference type="SUPFAM" id="SSF53448">
    <property type="entry name" value="Nucleotide-diphospho-sugar transferases"/>
    <property type="match status" value="1"/>
</dbReference>